<dbReference type="EMBL" id="JACHMI010000001">
    <property type="protein sequence ID" value="MBB6551018.1"/>
    <property type="molecule type" value="Genomic_DNA"/>
</dbReference>
<organism evidence="1 2">
    <name type="scientific">Nonomuraea rubra</name>
    <dbReference type="NCBI Taxonomy" id="46180"/>
    <lineage>
        <taxon>Bacteria</taxon>
        <taxon>Bacillati</taxon>
        <taxon>Actinomycetota</taxon>
        <taxon>Actinomycetes</taxon>
        <taxon>Streptosporangiales</taxon>
        <taxon>Streptosporangiaceae</taxon>
        <taxon>Nonomuraea</taxon>
    </lineage>
</organism>
<accession>A0A7X0NWN6</accession>
<proteinExistence type="predicted"/>
<dbReference type="Gene3D" id="2.60.120.620">
    <property type="entry name" value="q2cbj1_9rhob like domain"/>
    <property type="match status" value="1"/>
</dbReference>
<evidence type="ECO:0000313" key="2">
    <source>
        <dbReference type="Proteomes" id="UP000565579"/>
    </source>
</evidence>
<gene>
    <name evidence="1" type="ORF">HD593_005813</name>
</gene>
<dbReference type="GO" id="GO:0016706">
    <property type="term" value="F:2-oxoglutarate-dependent dioxygenase activity"/>
    <property type="evidence" value="ECO:0007669"/>
    <property type="project" value="UniProtKB-ARBA"/>
</dbReference>
<reference evidence="1 2" key="1">
    <citation type="submission" date="2020-08" db="EMBL/GenBank/DDBJ databases">
        <title>Sequencing the genomes of 1000 actinobacteria strains.</title>
        <authorList>
            <person name="Klenk H.-P."/>
        </authorList>
    </citation>
    <scope>NUCLEOTIDE SEQUENCE [LARGE SCALE GENOMIC DNA]</scope>
    <source>
        <strain evidence="1 2">DSM 43768</strain>
    </source>
</reference>
<dbReference type="InterPro" id="IPR008775">
    <property type="entry name" value="Phytyl_CoA_dOase-like"/>
</dbReference>
<keyword evidence="1" id="KW-0223">Dioxygenase</keyword>
<dbReference type="AlphaFoldDB" id="A0A7X0NWN6"/>
<dbReference type="Pfam" id="PF05721">
    <property type="entry name" value="PhyH"/>
    <property type="match status" value="1"/>
</dbReference>
<dbReference type="SUPFAM" id="SSF51197">
    <property type="entry name" value="Clavaminate synthase-like"/>
    <property type="match status" value="1"/>
</dbReference>
<keyword evidence="2" id="KW-1185">Reference proteome</keyword>
<keyword evidence="1" id="KW-0560">Oxidoreductase</keyword>
<protein>
    <submittedName>
        <fullName evidence="1">Ectoine hydroxylase-related dioxygenase (Phytanoyl-CoA dioxygenase family)</fullName>
    </submittedName>
</protein>
<evidence type="ECO:0000313" key="1">
    <source>
        <dbReference type="EMBL" id="MBB6551018.1"/>
    </source>
</evidence>
<sequence>MSEVPVRVAELTGEPGDVVFLHPHLLHAPAANRSRAPRFMVTGGLFG</sequence>
<dbReference type="RefSeq" id="WP_185105174.1">
    <property type="nucleotide sequence ID" value="NZ_JACHMI010000001.1"/>
</dbReference>
<name>A0A7X0NWN6_9ACTN</name>
<dbReference type="Proteomes" id="UP000565579">
    <property type="component" value="Unassembled WGS sequence"/>
</dbReference>
<comment type="caution">
    <text evidence="1">The sequence shown here is derived from an EMBL/GenBank/DDBJ whole genome shotgun (WGS) entry which is preliminary data.</text>
</comment>